<dbReference type="InterPro" id="IPR001173">
    <property type="entry name" value="Glyco_trans_2-like"/>
</dbReference>
<name>A0A8J4PRN9_9MYCE</name>
<dbReference type="Proteomes" id="UP000695562">
    <property type="component" value="Unassembled WGS sequence"/>
</dbReference>
<reference evidence="3" key="1">
    <citation type="submission" date="2020-01" db="EMBL/GenBank/DDBJ databases">
        <title>Development of genomics and gene disruption for Polysphondylium violaceum indicates a role for the polyketide synthase stlB in stalk morphogenesis.</title>
        <authorList>
            <person name="Narita B."/>
            <person name="Kawabe Y."/>
            <person name="Kin K."/>
            <person name="Saito T."/>
            <person name="Gibbs R."/>
            <person name="Kuspa A."/>
            <person name="Muzny D."/>
            <person name="Queller D."/>
            <person name="Richards S."/>
            <person name="Strassman J."/>
            <person name="Sucgang R."/>
            <person name="Worley K."/>
            <person name="Schaap P."/>
        </authorList>
    </citation>
    <scope>NUCLEOTIDE SEQUENCE</scope>
    <source>
        <strain evidence="3">QSvi11</strain>
    </source>
</reference>
<dbReference type="Gene3D" id="3.90.550.10">
    <property type="entry name" value="Spore Coat Polysaccharide Biosynthesis Protein SpsA, Chain A"/>
    <property type="match status" value="2"/>
</dbReference>
<proteinExistence type="predicted"/>
<keyword evidence="4" id="KW-1185">Reference proteome</keyword>
<sequence length="542" mass="61590">MTDVGVDKDINTNSVSCDTNKTNTSILNATDPMSHNIEWLYNRVDKITFYSSIKSSSVATGTTKDDDNTGTNENNIDSNNNNSNVYTLPDFSDSSLESDEKIVRDFTNLPLISICICMKNAEQFLDETLFSCVVQTYRGPLEISIFDDSSTDKSIDIIKKWIPVFKHYSVCLVVNPPICIDQACNTPSSIFTHGMQEYDAILKQVNNGLDKEPFHKIDISGGPGFARNKAIRYSHGEYLCVCDADDVMYRDRVEMQYRECVKDHNGLVGSNFVRVPLGSSARYTDWCNRMTEQQVFLHQYREVSVIQPTWFMHRSVFDRQGGYVEAVVELGDGGAADNVLHNPAYYIMGTNDNAAQYKHKNQDKHIQKYKKLKSGPAAAPTKTHTAIPEDLIFFHRHIEHGGTLHKVGPAPLLVYRYHANNISNLIHRHMLMKVRIEYLEKRVLSQWPKFSIWGAGKDGKKFFTLLSDTSKAKVESFCDVDEKKIGHNYNAAYTPYSVPIIHFKNVKPPLIICVALDRSNNEFENNLASLNLEEGKDYWHFN</sequence>
<protein>
    <recommendedName>
        <fullName evidence="2">Glycosyltransferase 2-like domain-containing protein</fullName>
    </recommendedName>
</protein>
<evidence type="ECO:0000313" key="3">
    <source>
        <dbReference type="EMBL" id="KAF2071856.1"/>
    </source>
</evidence>
<dbReference type="SUPFAM" id="SSF53448">
    <property type="entry name" value="Nucleotide-diphospho-sugar transferases"/>
    <property type="match status" value="1"/>
</dbReference>
<feature type="compositionally biased region" description="Low complexity" evidence="1">
    <location>
        <begin position="69"/>
        <end position="84"/>
    </location>
</feature>
<accession>A0A8J4PRN9</accession>
<dbReference type="GO" id="GO:0016758">
    <property type="term" value="F:hexosyltransferase activity"/>
    <property type="evidence" value="ECO:0007669"/>
    <property type="project" value="UniProtKB-ARBA"/>
</dbReference>
<dbReference type="EMBL" id="AJWJ01000332">
    <property type="protein sequence ID" value="KAF2071856.1"/>
    <property type="molecule type" value="Genomic_DNA"/>
</dbReference>
<gene>
    <name evidence="3" type="ORF">CYY_006823</name>
</gene>
<dbReference type="OrthoDB" id="206708at2759"/>
<dbReference type="Pfam" id="PF00535">
    <property type="entry name" value="Glycos_transf_2"/>
    <property type="match status" value="2"/>
</dbReference>
<feature type="domain" description="Glycosyltransferase 2-like" evidence="2">
    <location>
        <begin position="222"/>
        <end position="318"/>
    </location>
</feature>
<organism evidence="3 4">
    <name type="scientific">Polysphondylium violaceum</name>
    <dbReference type="NCBI Taxonomy" id="133409"/>
    <lineage>
        <taxon>Eukaryota</taxon>
        <taxon>Amoebozoa</taxon>
        <taxon>Evosea</taxon>
        <taxon>Eumycetozoa</taxon>
        <taxon>Dictyostelia</taxon>
        <taxon>Dictyosteliales</taxon>
        <taxon>Dictyosteliaceae</taxon>
        <taxon>Polysphondylium</taxon>
    </lineage>
</organism>
<evidence type="ECO:0000313" key="4">
    <source>
        <dbReference type="Proteomes" id="UP000695562"/>
    </source>
</evidence>
<feature type="region of interest" description="Disordered" evidence="1">
    <location>
        <begin position="58"/>
        <end position="85"/>
    </location>
</feature>
<dbReference type="PANTHER" id="PTHR22916">
    <property type="entry name" value="GLYCOSYLTRANSFERASE"/>
    <property type="match status" value="1"/>
</dbReference>
<evidence type="ECO:0000259" key="2">
    <source>
        <dbReference type="Pfam" id="PF00535"/>
    </source>
</evidence>
<dbReference type="InterPro" id="IPR029044">
    <property type="entry name" value="Nucleotide-diphossugar_trans"/>
</dbReference>
<feature type="domain" description="Glycosyltransferase 2-like" evidence="2">
    <location>
        <begin position="113"/>
        <end position="173"/>
    </location>
</feature>
<dbReference type="AlphaFoldDB" id="A0A8J4PRN9"/>
<comment type="caution">
    <text evidence="3">The sequence shown here is derived from an EMBL/GenBank/DDBJ whole genome shotgun (WGS) entry which is preliminary data.</text>
</comment>
<evidence type="ECO:0000256" key="1">
    <source>
        <dbReference type="SAM" id="MobiDB-lite"/>
    </source>
</evidence>
<dbReference type="PANTHER" id="PTHR22916:SF3">
    <property type="entry name" value="UDP-GLCNAC:BETAGAL BETA-1,3-N-ACETYLGLUCOSAMINYLTRANSFERASE-LIKE PROTEIN 1"/>
    <property type="match status" value="1"/>
</dbReference>